<feature type="domain" description="Major facilitator superfamily (MFS) profile" evidence="7">
    <location>
        <begin position="1"/>
        <end position="110"/>
    </location>
</feature>
<proteinExistence type="predicted"/>
<keyword evidence="4 6" id="KW-1133">Transmembrane helix</keyword>
<dbReference type="Gene3D" id="1.20.1250.20">
    <property type="entry name" value="MFS general substrate transporter like domains"/>
    <property type="match status" value="1"/>
</dbReference>
<dbReference type="InterPro" id="IPR020846">
    <property type="entry name" value="MFS_dom"/>
</dbReference>
<evidence type="ECO:0000256" key="4">
    <source>
        <dbReference type="ARBA" id="ARBA00022989"/>
    </source>
</evidence>
<dbReference type="PATRIC" id="fig|137591.25.peg.651"/>
<gene>
    <name evidence="8" type="ORF">QX99_00678</name>
</gene>
<dbReference type="Proteomes" id="UP000032287">
    <property type="component" value="Unassembled WGS sequence"/>
</dbReference>
<keyword evidence="9" id="KW-1185">Reference proteome</keyword>
<dbReference type="GO" id="GO:0005886">
    <property type="term" value="C:plasma membrane"/>
    <property type="evidence" value="ECO:0007669"/>
    <property type="project" value="UniProtKB-SubCell"/>
</dbReference>
<protein>
    <submittedName>
        <fullName evidence="8">Major Facilitator Superfamily protein</fullName>
    </submittedName>
</protein>
<evidence type="ECO:0000313" key="8">
    <source>
        <dbReference type="EMBL" id="KIU21597.1"/>
    </source>
</evidence>
<organism evidence="8 9">
    <name type="scientific">Weissella cibaria</name>
    <dbReference type="NCBI Taxonomy" id="137591"/>
    <lineage>
        <taxon>Bacteria</taxon>
        <taxon>Bacillati</taxon>
        <taxon>Bacillota</taxon>
        <taxon>Bacilli</taxon>
        <taxon>Lactobacillales</taxon>
        <taxon>Lactobacillaceae</taxon>
        <taxon>Weissella</taxon>
    </lineage>
</organism>
<dbReference type="EMBL" id="JWHU01000007">
    <property type="protein sequence ID" value="KIU21597.1"/>
    <property type="molecule type" value="Genomic_DNA"/>
</dbReference>
<evidence type="ECO:0000256" key="6">
    <source>
        <dbReference type="SAM" id="Phobius"/>
    </source>
</evidence>
<dbReference type="PROSITE" id="PS50850">
    <property type="entry name" value="MFS"/>
    <property type="match status" value="1"/>
</dbReference>
<dbReference type="InterPro" id="IPR036259">
    <property type="entry name" value="MFS_trans_sf"/>
</dbReference>
<keyword evidence="3 6" id="KW-0812">Transmembrane</keyword>
<evidence type="ECO:0000256" key="2">
    <source>
        <dbReference type="ARBA" id="ARBA00022448"/>
    </source>
</evidence>
<accession>A0A0D1LT16</accession>
<evidence type="ECO:0000256" key="5">
    <source>
        <dbReference type="ARBA" id="ARBA00023136"/>
    </source>
</evidence>
<feature type="transmembrane region" description="Helical" evidence="6">
    <location>
        <begin position="82"/>
        <end position="100"/>
    </location>
</feature>
<comment type="caution">
    <text evidence="8">The sequence shown here is derived from an EMBL/GenBank/DDBJ whole genome shotgun (WGS) entry which is preliminary data.</text>
</comment>
<evidence type="ECO:0000256" key="3">
    <source>
        <dbReference type="ARBA" id="ARBA00022692"/>
    </source>
</evidence>
<keyword evidence="2" id="KW-0813">Transport</keyword>
<evidence type="ECO:0000259" key="7">
    <source>
        <dbReference type="PROSITE" id="PS50850"/>
    </source>
</evidence>
<keyword evidence="5 6" id="KW-0472">Membrane</keyword>
<feature type="transmembrane region" description="Helical" evidence="6">
    <location>
        <begin position="6"/>
        <end position="29"/>
    </location>
</feature>
<name>A0A0D1LT16_9LACO</name>
<evidence type="ECO:0000256" key="1">
    <source>
        <dbReference type="ARBA" id="ARBA00004651"/>
    </source>
</evidence>
<reference evidence="8 9" key="1">
    <citation type="journal article" date="2015" name="Microbiology (Mosc.)">
        <title>Genomics of the Weissella cibaria species with an examination of its metabolic traits.</title>
        <authorList>
            <person name="Lynch K.M."/>
            <person name="Lucid A."/>
            <person name="Arendt E.K."/>
            <person name="Sleator R.D."/>
            <person name="Lucey B."/>
            <person name="Coffey A."/>
        </authorList>
    </citation>
    <scope>NUCLEOTIDE SEQUENCE [LARGE SCALE GENOMIC DNA]</scope>
    <source>
        <strain evidence="8 9">MG1</strain>
    </source>
</reference>
<dbReference type="AlphaFoldDB" id="A0A0D1LT16"/>
<dbReference type="GO" id="GO:0022857">
    <property type="term" value="F:transmembrane transporter activity"/>
    <property type="evidence" value="ECO:0007669"/>
    <property type="project" value="InterPro"/>
</dbReference>
<sequence>MMMVINALAVLFLPRFGLLIVINFLLGFAMGKLNPKYGALVTRIVPEEHLTTVAGLLGTFEMIGVPLGQVVFLGIANIFSTTIAWYGILGLGVILIGYSVKMMRRTTTIN</sequence>
<dbReference type="RefSeq" id="WP_160289347.1">
    <property type="nucleotide sequence ID" value="NZ_JALOCT010000007.1"/>
</dbReference>
<comment type="subcellular location">
    <subcellularLocation>
        <location evidence="1">Cell membrane</location>
        <topology evidence="1">Multi-pass membrane protein</topology>
    </subcellularLocation>
</comment>
<dbReference type="SUPFAM" id="SSF103473">
    <property type="entry name" value="MFS general substrate transporter"/>
    <property type="match status" value="1"/>
</dbReference>
<evidence type="ECO:0000313" key="9">
    <source>
        <dbReference type="Proteomes" id="UP000032287"/>
    </source>
</evidence>